<keyword evidence="2 7" id="KW-0349">Heme</keyword>
<dbReference type="PANTHER" id="PTHR24291">
    <property type="entry name" value="CYTOCHROME P450 FAMILY 4"/>
    <property type="match status" value="1"/>
</dbReference>
<comment type="caution">
    <text evidence="8">The sequence shown here is derived from an EMBL/GenBank/DDBJ whole genome shotgun (WGS) entry which is preliminary data.</text>
</comment>
<evidence type="ECO:0008006" key="10">
    <source>
        <dbReference type="Google" id="ProtNLM"/>
    </source>
</evidence>
<keyword evidence="3 7" id="KW-0479">Metal-binding</keyword>
<dbReference type="InterPro" id="IPR002401">
    <property type="entry name" value="Cyt_P450_E_grp-I"/>
</dbReference>
<dbReference type="InterPro" id="IPR001128">
    <property type="entry name" value="Cyt_P450"/>
</dbReference>
<gene>
    <name evidence="8" type="ORF">EC973_002014</name>
</gene>
<dbReference type="PANTHER" id="PTHR24291:SF50">
    <property type="entry name" value="BIFUNCTIONAL ALBAFLAVENONE MONOOXYGENASE_TERPENE SYNTHASE"/>
    <property type="match status" value="1"/>
</dbReference>
<dbReference type="EMBL" id="JABAYA010000151">
    <property type="protein sequence ID" value="KAF7723460.1"/>
    <property type="molecule type" value="Genomic_DNA"/>
</dbReference>
<protein>
    <recommendedName>
        <fullName evidence="10">Cytochrome P450</fullName>
    </recommendedName>
</protein>
<proteinExistence type="inferred from homology"/>
<dbReference type="InterPro" id="IPR036396">
    <property type="entry name" value="Cyt_P450_sf"/>
</dbReference>
<dbReference type="PRINTS" id="PR00463">
    <property type="entry name" value="EP450I"/>
</dbReference>
<dbReference type="GO" id="GO:0016705">
    <property type="term" value="F:oxidoreductase activity, acting on paired donors, with incorporation or reduction of molecular oxygen"/>
    <property type="evidence" value="ECO:0007669"/>
    <property type="project" value="InterPro"/>
</dbReference>
<evidence type="ECO:0000256" key="7">
    <source>
        <dbReference type="PIRSR" id="PIRSR602401-1"/>
    </source>
</evidence>
<dbReference type="GO" id="GO:0004497">
    <property type="term" value="F:monooxygenase activity"/>
    <property type="evidence" value="ECO:0007669"/>
    <property type="project" value="UniProtKB-KW"/>
</dbReference>
<keyword evidence="6" id="KW-0503">Monooxygenase</keyword>
<dbReference type="OrthoDB" id="1470350at2759"/>
<reference evidence="8" key="1">
    <citation type="submission" date="2020-01" db="EMBL/GenBank/DDBJ databases">
        <title>Genome Sequencing of Three Apophysomyces-Like Fungal Strains Confirms a Novel Fungal Genus in the Mucoromycota with divergent Burkholderia-like Endosymbiotic Bacteria.</title>
        <authorList>
            <person name="Stajich J.E."/>
            <person name="Macias A.M."/>
            <person name="Carter-House D."/>
            <person name="Lovett B."/>
            <person name="Kasson L.R."/>
            <person name="Berry K."/>
            <person name="Grigoriev I."/>
            <person name="Chang Y."/>
            <person name="Spatafora J."/>
            <person name="Kasson M.T."/>
        </authorList>
    </citation>
    <scope>NUCLEOTIDE SEQUENCE</scope>
    <source>
        <strain evidence="8">NRRL A-21654</strain>
    </source>
</reference>
<sequence length="502" mass="57069">MLTDHFAELSEAILQDNTKRVSIGAAVVLVALYFVYDKISRPPKHLRHIPYINKFSFFSSLLFKKQSIASFNNDYVEPLLRNKNLPQMQLRPGRAGWELFLLNPNPARKILYELDVWQKTTIEAGREGTVNIDQVGGPNILLYDGAVWEQHRRLVKPAFAQCKPGNHFGRSFLKLFEIIDKAGEKVDVVNLLDRTVLDAEGHAFMDFDFNALDNPDGTWFRIYANIRAGMHDAFFYLLPFLDQKMLWLFPKRKQVHKDIAQYAAMMVDLIDTKRLALKEKKGTQTADSEKSLLTLMLEAEMKGEGHLSTSEIKSDINIFFIAGHDTTTNSIAAALYSMAVHQDVQEKAREEVLRIFGNDPVDAIPQEEQLNQLNYLNLVIKESLRLYGPVTEILPRVAKVDTELDGVLIPKGTPVGMSIYGIHHSDRVWKDSKEFRCDRYLPGGEAESMSVNGWLPLSEGEHYCVGKNFNLTAQHVALSMFLTHRTTESALAFTLSRPNMEH</sequence>
<comment type="similarity">
    <text evidence="1">Belongs to the cytochrome P450 family.</text>
</comment>
<evidence type="ECO:0000256" key="1">
    <source>
        <dbReference type="ARBA" id="ARBA00010617"/>
    </source>
</evidence>
<evidence type="ECO:0000256" key="5">
    <source>
        <dbReference type="ARBA" id="ARBA00023004"/>
    </source>
</evidence>
<name>A0A8H7BHA7_9FUNG</name>
<organism evidence="8 9">
    <name type="scientific">Apophysomyces ossiformis</name>
    <dbReference type="NCBI Taxonomy" id="679940"/>
    <lineage>
        <taxon>Eukaryota</taxon>
        <taxon>Fungi</taxon>
        <taxon>Fungi incertae sedis</taxon>
        <taxon>Mucoromycota</taxon>
        <taxon>Mucoromycotina</taxon>
        <taxon>Mucoromycetes</taxon>
        <taxon>Mucorales</taxon>
        <taxon>Mucorineae</taxon>
        <taxon>Mucoraceae</taxon>
        <taxon>Apophysomyces</taxon>
    </lineage>
</organism>
<evidence type="ECO:0000256" key="3">
    <source>
        <dbReference type="ARBA" id="ARBA00022723"/>
    </source>
</evidence>
<evidence type="ECO:0000256" key="4">
    <source>
        <dbReference type="ARBA" id="ARBA00023002"/>
    </source>
</evidence>
<comment type="cofactor">
    <cofactor evidence="7">
        <name>heme</name>
        <dbReference type="ChEBI" id="CHEBI:30413"/>
    </cofactor>
</comment>
<dbReference type="InterPro" id="IPR050196">
    <property type="entry name" value="Cytochrome_P450_Monoox"/>
</dbReference>
<evidence type="ECO:0000313" key="8">
    <source>
        <dbReference type="EMBL" id="KAF7723460.1"/>
    </source>
</evidence>
<dbReference type="Pfam" id="PF00067">
    <property type="entry name" value="p450"/>
    <property type="match status" value="1"/>
</dbReference>
<keyword evidence="9" id="KW-1185">Reference proteome</keyword>
<evidence type="ECO:0000313" key="9">
    <source>
        <dbReference type="Proteomes" id="UP000605846"/>
    </source>
</evidence>
<evidence type="ECO:0000256" key="6">
    <source>
        <dbReference type="ARBA" id="ARBA00023033"/>
    </source>
</evidence>
<dbReference type="GO" id="GO:0005506">
    <property type="term" value="F:iron ion binding"/>
    <property type="evidence" value="ECO:0007669"/>
    <property type="project" value="InterPro"/>
</dbReference>
<keyword evidence="4" id="KW-0560">Oxidoreductase</keyword>
<dbReference type="Proteomes" id="UP000605846">
    <property type="component" value="Unassembled WGS sequence"/>
</dbReference>
<accession>A0A8H7BHA7</accession>
<dbReference type="GO" id="GO:0020037">
    <property type="term" value="F:heme binding"/>
    <property type="evidence" value="ECO:0007669"/>
    <property type="project" value="InterPro"/>
</dbReference>
<evidence type="ECO:0000256" key="2">
    <source>
        <dbReference type="ARBA" id="ARBA00022617"/>
    </source>
</evidence>
<dbReference type="SUPFAM" id="SSF48264">
    <property type="entry name" value="Cytochrome P450"/>
    <property type="match status" value="1"/>
</dbReference>
<keyword evidence="5 7" id="KW-0408">Iron</keyword>
<dbReference type="Gene3D" id="1.10.630.10">
    <property type="entry name" value="Cytochrome P450"/>
    <property type="match status" value="1"/>
</dbReference>
<feature type="binding site" description="axial binding residue" evidence="7">
    <location>
        <position position="464"/>
    </location>
    <ligand>
        <name>heme</name>
        <dbReference type="ChEBI" id="CHEBI:30413"/>
    </ligand>
    <ligandPart>
        <name>Fe</name>
        <dbReference type="ChEBI" id="CHEBI:18248"/>
    </ligandPart>
</feature>
<dbReference type="AlphaFoldDB" id="A0A8H7BHA7"/>
<dbReference type="PRINTS" id="PR00385">
    <property type="entry name" value="P450"/>
</dbReference>